<keyword evidence="3" id="KW-1185">Reference proteome</keyword>
<evidence type="ECO:0000313" key="2">
    <source>
        <dbReference type="EMBL" id="MBW0462733.1"/>
    </source>
</evidence>
<organism evidence="2 3">
    <name type="scientific">Austropuccinia psidii MF-1</name>
    <dbReference type="NCBI Taxonomy" id="1389203"/>
    <lineage>
        <taxon>Eukaryota</taxon>
        <taxon>Fungi</taxon>
        <taxon>Dikarya</taxon>
        <taxon>Basidiomycota</taxon>
        <taxon>Pucciniomycotina</taxon>
        <taxon>Pucciniomycetes</taxon>
        <taxon>Pucciniales</taxon>
        <taxon>Sphaerophragmiaceae</taxon>
        <taxon>Austropuccinia</taxon>
    </lineage>
</organism>
<dbReference type="AlphaFoldDB" id="A0A9Q3BCR4"/>
<gene>
    <name evidence="2" type="ORF">O181_002448</name>
</gene>
<feature type="compositionally biased region" description="Acidic residues" evidence="1">
    <location>
        <begin position="21"/>
        <end position="35"/>
    </location>
</feature>
<name>A0A9Q3BCR4_9BASI</name>
<sequence length="270" mass="31028">MDQYSNKCPKAKKKFHTIEQVPEEESPTEDSESESIGDAIREHSDDDQYQKEEFLVKYQGETQLEIQDVHSEAGIPQDTENKNLCKHKQDAQTFLLTPARGMEYIHGRSTKMTVFIDNDQHPLIIDNCAHCSIVDREYLDNHFQIWEKKLLLTKAKSFKSASGKMPLIGTIIKEIIIPHRKGNIRINPEFVVLEGAHIQGFLLGTDHQRMYGIDISNSKNKNITIGTNKEKKFSLDIYQMSSQDPLEQFLNELKEGQFNANLTSNQNLVY</sequence>
<dbReference type="EMBL" id="AVOT02000405">
    <property type="protein sequence ID" value="MBW0462733.1"/>
    <property type="molecule type" value="Genomic_DNA"/>
</dbReference>
<reference evidence="2" key="1">
    <citation type="submission" date="2021-03" db="EMBL/GenBank/DDBJ databases">
        <title>Draft genome sequence of rust myrtle Austropuccinia psidii MF-1, a brazilian biotype.</title>
        <authorList>
            <person name="Quecine M.C."/>
            <person name="Pachon D.M.R."/>
            <person name="Bonatelli M.L."/>
            <person name="Correr F.H."/>
            <person name="Franceschini L.M."/>
            <person name="Leite T.F."/>
            <person name="Margarido G.R.A."/>
            <person name="Almeida C.A."/>
            <person name="Ferrarezi J.A."/>
            <person name="Labate C.A."/>
        </authorList>
    </citation>
    <scope>NUCLEOTIDE SEQUENCE</scope>
    <source>
        <strain evidence="2">MF-1</strain>
    </source>
</reference>
<evidence type="ECO:0000313" key="3">
    <source>
        <dbReference type="Proteomes" id="UP000765509"/>
    </source>
</evidence>
<dbReference type="Proteomes" id="UP000765509">
    <property type="component" value="Unassembled WGS sequence"/>
</dbReference>
<protein>
    <submittedName>
        <fullName evidence="2">Uncharacterized protein</fullName>
    </submittedName>
</protein>
<accession>A0A9Q3BCR4</accession>
<proteinExistence type="predicted"/>
<comment type="caution">
    <text evidence="2">The sequence shown here is derived from an EMBL/GenBank/DDBJ whole genome shotgun (WGS) entry which is preliminary data.</text>
</comment>
<evidence type="ECO:0000256" key="1">
    <source>
        <dbReference type="SAM" id="MobiDB-lite"/>
    </source>
</evidence>
<feature type="region of interest" description="Disordered" evidence="1">
    <location>
        <begin position="1"/>
        <end position="47"/>
    </location>
</feature>